<organism evidence="3 4">
    <name type="scientific">Umboniibacter marinipuniceus</name>
    <dbReference type="NCBI Taxonomy" id="569599"/>
    <lineage>
        <taxon>Bacteria</taxon>
        <taxon>Pseudomonadati</taxon>
        <taxon>Pseudomonadota</taxon>
        <taxon>Gammaproteobacteria</taxon>
        <taxon>Cellvibrionales</taxon>
        <taxon>Cellvibrionaceae</taxon>
        <taxon>Umboniibacter</taxon>
    </lineage>
</organism>
<dbReference type="InterPro" id="IPR005532">
    <property type="entry name" value="SUMF_dom"/>
</dbReference>
<comment type="caution">
    <text evidence="3">The sequence shown here is derived from an EMBL/GenBank/DDBJ whole genome shotgun (WGS) entry which is preliminary data.</text>
</comment>
<dbReference type="OrthoDB" id="9768004at2"/>
<feature type="transmembrane region" description="Helical" evidence="1">
    <location>
        <begin position="69"/>
        <end position="92"/>
    </location>
</feature>
<proteinExistence type="predicted"/>
<sequence>MLFVIVCVAFTIQFLLFRGLKRYLPNEYRAAYGDRSWIIVALSPKWFGQYSLPRIYFFRFVGQNAPVRIRTLAILQGATLWLVAVYSILIVAGRVELYSFGPGVDETSVVHPNVSNIPIDLMIPEVVLIPPGSFLMGDCKVQGYNSPCKHVFIESLYVAKYEVTIGQYRQCIEAGACNLVRFDQSPEILDANFIIENRLPAFGLRWIDAMDYAIWLAQTTGEPWRLPTETEWEYFARAGTTSKYYWGDHQDCGAANSLIFNFSCDGSTPGKPLQVGSYDPNRWGLHDVLGNVSEYTLDCWYYPYDQADNTGAPISVGDCSKRVKRGGGWHNSIGLEVRGRWGMPIDERQVDDGFRLVRDGHE</sequence>
<evidence type="ECO:0000313" key="4">
    <source>
        <dbReference type="Proteomes" id="UP000267187"/>
    </source>
</evidence>
<dbReference type="PANTHER" id="PTHR23150">
    <property type="entry name" value="SULFATASE MODIFYING FACTOR 1, 2"/>
    <property type="match status" value="1"/>
</dbReference>
<keyword evidence="1" id="KW-0472">Membrane</keyword>
<dbReference type="InterPro" id="IPR042095">
    <property type="entry name" value="SUMF_sf"/>
</dbReference>
<feature type="domain" description="Sulfatase-modifying factor enzyme-like" evidence="2">
    <location>
        <begin position="123"/>
        <end position="358"/>
    </location>
</feature>
<dbReference type="InterPro" id="IPR016187">
    <property type="entry name" value="CTDL_fold"/>
</dbReference>
<keyword evidence="1" id="KW-0812">Transmembrane</keyword>
<reference evidence="3 4" key="1">
    <citation type="submission" date="2018-10" db="EMBL/GenBank/DDBJ databases">
        <title>Genomic Encyclopedia of Type Strains, Phase IV (KMG-IV): sequencing the most valuable type-strain genomes for metagenomic binning, comparative biology and taxonomic classification.</title>
        <authorList>
            <person name="Goeker M."/>
        </authorList>
    </citation>
    <scope>NUCLEOTIDE SEQUENCE [LARGE SCALE GENOMIC DNA]</scope>
    <source>
        <strain evidence="3 4">DSM 25080</strain>
    </source>
</reference>
<dbReference type="GO" id="GO:0120147">
    <property type="term" value="F:formylglycine-generating oxidase activity"/>
    <property type="evidence" value="ECO:0007669"/>
    <property type="project" value="TreeGrafter"/>
</dbReference>
<accession>A0A3M0AA62</accession>
<dbReference type="EMBL" id="REFJ01000004">
    <property type="protein sequence ID" value="RMA79275.1"/>
    <property type="molecule type" value="Genomic_DNA"/>
</dbReference>
<keyword evidence="1" id="KW-1133">Transmembrane helix</keyword>
<gene>
    <name evidence="3" type="ORF">DFR27_1714</name>
</gene>
<keyword evidence="4" id="KW-1185">Reference proteome</keyword>
<protein>
    <submittedName>
        <fullName evidence="3">Formylglycine-generating enzyme required for sulfatase activity</fullName>
    </submittedName>
</protein>
<dbReference type="InterPro" id="IPR051043">
    <property type="entry name" value="Sulfatase_Mod_Factor_Kinase"/>
</dbReference>
<dbReference type="PANTHER" id="PTHR23150:SF35">
    <property type="entry name" value="BLL6746 PROTEIN"/>
    <property type="match status" value="1"/>
</dbReference>
<dbReference type="SUPFAM" id="SSF56436">
    <property type="entry name" value="C-type lectin-like"/>
    <property type="match status" value="1"/>
</dbReference>
<evidence type="ECO:0000256" key="1">
    <source>
        <dbReference type="SAM" id="Phobius"/>
    </source>
</evidence>
<dbReference type="Gene3D" id="3.90.1580.10">
    <property type="entry name" value="paralog of FGE (formylglycine-generating enzyme)"/>
    <property type="match status" value="1"/>
</dbReference>
<dbReference type="AlphaFoldDB" id="A0A3M0AA62"/>
<evidence type="ECO:0000313" key="3">
    <source>
        <dbReference type="EMBL" id="RMA79275.1"/>
    </source>
</evidence>
<evidence type="ECO:0000259" key="2">
    <source>
        <dbReference type="Pfam" id="PF03781"/>
    </source>
</evidence>
<name>A0A3M0AA62_9GAMM</name>
<dbReference type="Proteomes" id="UP000267187">
    <property type="component" value="Unassembled WGS sequence"/>
</dbReference>
<dbReference type="Pfam" id="PF03781">
    <property type="entry name" value="FGE-sulfatase"/>
    <property type="match status" value="1"/>
</dbReference>
<feature type="transmembrane region" description="Helical" evidence="1">
    <location>
        <begin position="37"/>
        <end position="57"/>
    </location>
</feature>
<dbReference type="RefSeq" id="WP_121877036.1">
    <property type="nucleotide sequence ID" value="NZ_REFJ01000004.1"/>
</dbReference>